<comment type="similarity">
    <text evidence="3">Belongs to the RRM RBM34 family.</text>
</comment>
<comment type="subcellular location">
    <subcellularLocation>
        <location evidence="2">Nucleus</location>
        <location evidence="2">Nucleolus</location>
    </subcellularLocation>
</comment>
<dbReference type="GO" id="GO:0019843">
    <property type="term" value="F:rRNA binding"/>
    <property type="evidence" value="ECO:0007669"/>
    <property type="project" value="TreeGrafter"/>
</dbReference>
<evidence type="ECO:0000256" key="5">
    <source>
        <dbReference type="ARBA" id="ARBA00022884"/>
    </source>
</evidence>
<evidence type="ECO:0000256" key="1">
    <source>
        <dbReference type="ARBA" id="ARBA00002475"/>
    </source>
</evidence>
<dbReference type="PROSITE" id="PS50102">
    <property type="entry name" value="RRM"/>
    <property type="match status" value="2"/>
</dbReference>
<dbReference type="InterPro" id="IPR035979">
    <property type="entry name" value="RBD_domain_sf"/>
</dbReference>
<evidence type="ECO:0000256" key="2">
    <source>
        <dbReference type="ARBA" id="ARBA00004604"/>
    </source>
</evidence>
<keyword evidence="11" id="KW-1185">Reference proteome</keyword>
<dbReference type="OrthoDB" id="442677at2759"/>
<evidence type="ECO:0000259" key="9">
    <source>
        <dbReference type="PROSITE" id="PS50102"/>
    </source>
</evidence>
<organism evidence="10 11">
    <name type="scientific">Paramicrosporidium saccamoebae</name>
    <dbReference type="NCBI Taxonomy" id="1246581"/>
    <lineage>
        <taxon>Eukaryota</taxon>
        <taxon>Fungi</taxon>
        <taxon>Fungi incertae sedis</taxon>
        <taxon>Cryptomycota</taxon>
        <taxon>Cryptomycota incertae sedis</taxon>
        <taxon>Paramicrosporidium</taxon>
    </lineage>
</organism>
<protein>
    <recommendedName>
        <fullName evidence="4">Nucleolar protein 12</fullName>
    </recommendedName>
</protein>
<dbReference type="GO" id="GO:0000463">
    <property type="term" value="P:maturation of LSU-rRNA from tricistronic rRNA transcript (SSU-rRNA, 5.8S rRNA, LSU-rRNA)"/>
    <property type="evidence" value="ECO:0007669"/>
    <property type="project" value="TreeGrafter"/>
</dbReference>
<feature type="compositionally biased region" description="Basic and acidic residues" evidence="8">
    <location>
        <begin position="23"/>
        <end position="51"/>
    </location>
</feature>
<dbReference type="InterPro" id="IPR000504">
    <property type="entry name" value="RRM_dom"/>
</dbReference>
<dbReference type="GO" id="GO:0005730">
    <property type="term" value="C:nucleolus"/>
    <property type="evidence" value="ECO:0007669"/>
    <property type="project" value="UniProtKB-SubCell"/>
</dbReference>
<dbReference type="CDD" id="cd12394">
    <property type="entry name" value="RRM1_RBM34"/>
    <property type="match status" value="1"/>
</dbReference>
<evidence type="ECO:0000313" key="10">
    <source>
        <dbReference type="EMBL" id="PJF19362.1"/>
    </source>
</evidence>
<evidence type="ECO:0000256" key="3">
    <source>
        <dbReference type="ARBA" id="ARBA00007077"/>
    </source>
</evidence>
<evidence type="ECO:0000256" key="8">
    <source>
        <dbReference type="SAM" id="MobiDB-lite"/>
    </source>
</evidence>
<comment type="caution">
    <text evidence="10">The sequence shown here is derived from an EMBL/GenBank/DDBJ whole genome shotgun (WGS) entry which is preliminary data.</text>
</comment>
<feature type="compositionally biased region" description="Polar residues" evidence="8">
    <location>
        <begin position="347"/>
        <end position="360"/>
    </location>
</feature>
<dbReference type="Proteomes" id="UP000240830">
    <property type="component" value="Unassembled WGS sequence"/>
</dbReference>
<dbReference type="InterPro" id="IPR034221">
    <property type="entry name" value="RBM34_RRM2"/>
</dbReference>
<dbReference type="STRING" id="1246581.A0A2H9TNS3"/>
<dbReference type="AlphaFoldDB" id="A0A2H9TNS3"/>
<accession>A0A2H9TNS3</accession>
<feature type="region of interest" description="Disordered" evidence="8">
    <location>
        <begin position="20"/>
        <end position="51"/>
    </location>
</feature>
<proteinExistence type="inferred from homology"/>
<dbReference type="InterPro" id="IPR012677">
    <property type="entry name" value="Nucleotide-bd_a/b_plait_sf"/>
</dbReference>
<feature type="domain" description="RRM" evidence="9">
    <location>
        <begin position="58"/>
        <end position="157"/>
    </location>
</feature>
<feature type="region of interest" description="Disordered" evidence="8">
    <location>
        <begin position="257"/>
        <end position="322"/>
    </location>
</feature>
<feature type="compositionally biased region" description="Basic and acidic residues" evidence="8">
    <location>
        <begin position="257"/>
        <end position="269"/>
    </location>
</feature>
<keyword evidence="6" id="KW-0539">Nucleus</keyword>
<keyword evidence="5 7" id="KW-0694">RNA-binding</keyword>
<sequence>MDLELAELFQKPLVLPDISKPAHISEKTRRSREIQKTRVEEDKVAKEKEPESPERLARTLFVGNVPISLVQEKKLQRSFKTLFGVHGTVESIRFRSLVGEKAMPKRVAYITGKTIEGRASCNAFVVMADAESAVKAGEALNGTLFEGHHLRVDVAANSDQKPATKKSVFIGNLPLAVSDESLWKVFESCGPISYVRVIRDKETGLGKGFGYVAFKEKAAVELAVQLNGSICEGRPLRVSKCAKPGYQQVKKARYEKRAAVKQQFKDMKKSHQSPTDTKNPVSESRTNPGPGRTSFMPKLEAKHKPVPEESTPTTPKHPAEIRKERKLAKLASKSMNNKPMVHKKPNAPTTGFTKSASKPVSTKPMVHRKPNVSTAGPTKSVSKPVNTKPMVHKKSDTSTVGLAKKPINAKSAPIKKPPNTASVPPAKRVKSDHQMTAANYSGKRQRLVNLLIALARGSMNAKAVFGSEDNLNAEYRLATL</sequence>
<feature type="compositionally biased region" description="Polar residues" evidence="8">
    <location>
        <begin position="272"/>
        <end position="287"/>
    </location>
</feature>
<gene>
    <name evidence="10" type="ORF">PSACC_00877</name>
</gene>
<feature type="domain" description="RRM" evidence="9">
    <location>
        <begin position="166"/>
        <end position="243"/>
    </location>
</feature>
<reference evidence="10 11" key="1">
    <citation type="submission" date="2016-10" db="EMBL/GenBank/DDBJ databases">
        <title>The genome of Paramicrosporidium saccamoebae is the missing link in understanding Cryptomycota and Microsporidia evolution.</title>
        <authorList>
            <person name="Quandt C.A."/>
            <person name="Beaudet D."/>
            <person name="Corsaro D."/>
            <person name="Michel R."/>
            <person name="Corradi N."/>
            <person name="James T."/>
        </authorList>
    </citation>
    <scope>NUCLEOTIDE SEQUENCE [LARGE SCALE GENOMIC DNA]</scope>
    <source>
        <strain evidence="10 11">KSL3</strain>
    </source>
</reference>
<dbReference type="SMART" id="SM00360">
    <property type="entry name" value="RRM"/>
    <property type="match status" value="2"/>
</dbReference>
<dbReference type="CDD" id="cd12395">
    <property type="entry name" value="RRM2_RBM34"/>
    <property type="match status" value="1"/>
</dbReference>
<feature type="compositionally biased region" description="Polar residues" evidence="8">
    <location>
        <begin position="371"/>
        <end position="385"/>
    </location>
</feature>
<dbReference type="EMBL" id="MTSL01000065">
    <property type="protein sequence ID" value="PJF19362.1"/>
    <property type="molecule type" value="Genomic_DNA"/>
</dbReference>
<name>A0A2H9TNS3_9FUNG</name>
<evidence type="ECO:0000256" key="6">
    <source>
        <dbReference type="ARBA" id="ARBA00023242"/>
    </source>
</evidence>
<dbReference type="Gene3D" id="3.30.70.330">
    <property type="match status" value="2"/>
</dbReference>
<comment type="function">
    <text evidence="1">Involved in pre-25S rRNA processing.</text>
</comment>
<feature type="region of interest" description="Disordered" evidence="8">
    <location>
        <begin position="337"/>
        <end position="431"/>
    </location>
</feature>
<dbReference type="Pfam" id="PF00076">
    <property type="entry name" value="RRM_1"/>
    <property type="match status" value="1"/>
</dbReference>
<evidence type="ECO:0000313" key="11">
    <source>
        <dbReference type="Proteomes" id="UP000240830"/>
    </source>
</evidence>
<dbReference type="PANTHER" id="PTHR23236:SF25">
    <property type="entry name" value="RNA-BINDING PROTEIN 34"/>
    <property type="match status" value="1"/>
</dbReference>
<dbReference type="SUPFAM" id="SSF54928">
    <property type="entry name" value="RNA-binding domain, RBD"/>
    <property type="match status" value="2"/>
</dbReference>
<evidence type="ECO:0000256" key="7">
    <source>
        <dbReference type="PROSITE-ProRule" id="PRU00176"/>
    </source>
</evidence>
<evidence type="ECO:0000256" key="4">
    <source>
        <dbReference type="ARBA" id="ARBA00015520"/>
    </source>
</evidence>
<dbReference type="PANTHER" id="PTHR23236">
    <property type="entry name" value="EUKARYOTIC TRANSLATION INITIATION FACTOR 4B/4H"/>
    <property type="match status" value="1"/>
</dbReference>